<keyword evidence="2" id="KW-1185">Reference proteome</keyword>
<name>A0ACC1X606_MELAZ</name>
<accession>A0ACC1X606</accession>
<protein>
    <submittedName>
        <fullName evidence="1">Uncharacterized protein</fullName>
    </submittedName>
</protein>
<evidence type="ECO:0000313" key="1">
    <source>
        <dbReference type="EMBL" id="KAJ4706792.1"/>
    </source>
</evidence>
<organism evidence="1 2">
    <name type="scientific">Melia azedarach</name>
    <name type="common">Chinaberry tree</name>
    <dbReference type="NCBI Taxonomy" id="155640"/>
    <lineage>
        <taxon>Eukaryota</taxon>
        <taxon>Viridiplantae</taxon>
        <taxon>Streptophyta</taxon>
        <taxon>Embryophyta</taxon>
        <taxon>Tracheophyta</taxon>
        <taxon>Spermatophyta</taxon>
        <taxon>Magnoliopsida</taxon>
        <taxon>eudicotyledons</taxon>
        <taxon>Gunneridae</taxon>
        <taxon>Pentapetalae</taxon>
        <taxon>rosids</taxon>
        <taxon>malvids</taxon>
        <taxon>Sapindales</taxon>
        <taxon>Meliaceae</taxon>
        <taxon>Melia</taxon>
    </lineage>
</organism>
<comment type="caution">
    <text evidence="1">The sequence shown here is derived from an EMBL/GenBank/DDBJ whole genome shotgun (WGS) entry which is preliminary data.</text>
</comment>
<dbReference type="Proteomes" id="UP001164539">
    <property type="component" value="Chromosome 11"/>
</dbReference>
<dbReference type="EMBL" id="CM051404">
    <property type="protein sequence ID" value="KAJ4706792.1"/>
    <property type="molecule type" value="Genomic_DNA"/>
</dbReference>
<proteinExistence type="predicted"/>
<gene>
    <name evidence="1" type="ORF">OWV82_020403</name>
</gene>
<sequence length="202" mass="22724">MKLISLRASSSRLSKGEDGAKAVIGYGGSRFRKDEDGNNSEQNGRWIMYVVYSMKKNEEGQRKEKADLGKKQSKSKQIDEKNEPGQGATGRKRKLKQTATSNKKDDNGDTGFQYKRLKSEQGALRIQQNQPVELPYASDVLEVLHSEESYGNSEFSGRPIEDLLNSITFEDLVIIAIKVEKLTQFYAHEGDECSQNNHLMGE</sequence>
<reference evidence="1 2" key="1">
    <citation type="journal article" date="2023" name="Science">
        <title>Complex scaffold remodeling in plant triterpene biosynthesis.</title>
        <authorList>
            <person name="De La Pena R."/>
            <person name="Hodgson H."/>
            <person name="Liu J.C."/>
            <person name="Stephenson M.J."/>
            <person name="Martin A.C."/>
            <person name="Owen C."/>
            <person name="Harkess A."/>
            <person name="Leebens-Mack J."/>
            <person name="Jimenez L.E."/>
            <person name="Osbourn A."/>
            <person name="Sattely E.S."/>
        </authorList>
    </citation>
    <scope>NUCLEOTIDE SEQUENCE [LARGE SCALE GENOMIC DNA]</scope>
    <source>
        <strain evidence="2">cv. JPN11</strain>
        <tissue evidence="1">Leaf</tissue>
    </source>
</reference>
<evidence type="ECO:0000313" key="2">
    <source>
        <dbReference type="Proteomes" id="UP001164539"/>
    </source>
</evidence>